<dbReference type="PROSITE" id="PS51935">
    <property type="entry name" value="NLPC_P60"/>
    <property type="match status" value="1"/>
</dbReference>
<evidence type="ECO:0000313" key="6">
    <source>
        <dbReference type="EMBL" id="JAP91117.1"/>
    </source>
</evidence>
<dbReference type="GO" id="GO:0006508">
    <property type="term" value="P:proteolysis"/>
    <property type="evidence" value="ECO:0007669"/>
    <property type="project" value="UniProtKB-KW"/>
</dbReference>
<evidence type="ECO:0000256" key="1">
    <source>
        <dbReference type="ARBA" id="ARBA00007074"/>
    </source>
</evidence>
<dbReference type="SUPFAM" id="SSF54001">
    <property type="entry name" value="Cysteine proteinases"/>
    <property type="match status" value="1"/>
</dbReference>
<dbReference type="GO" id="GO:0008234">
    <property type="term" value="F:cysteine-type peptidase activity"/>
    <property type="evidence" value="ECO:0007669"/>
    <property type="project" value="UniProtKB-KW"/>
</dbReference>
<gene>
    <name evidence="6" type="ORF">TPC1_17359</name>
</gene>
<sequence length="174" mass="19587">MLSNMVHENNKVYASLEVAPITGTEFINIVWSPDCKNKYQRLTHNDLTNGKNPVPSDKSKTIVDCAMQQLGKPYVYGTSGPNTFDCSGLVLYCYKRIGISMSHSSRPQCKGGKSVQNDQLVGGECVCIFKPGQDAHHIGLAFNKTHYIHAPKKGDVVRYWTHQNRKDVFYRSYI</sequence>
<evidence type="ECO:0000256" key="4">
    <source>
        <dbReference type="ARBA" id="ARBA00022807"/>
    </source>
</evidence>
<keyword evidence="2" id="KW-0645">Protease</keyword>
<dbReference type="Pfam" id="PF00877">
    <property type="entry name" value="NLPC_P60"/>
    <property type="match status" value="1"/>
</dbReference>
<name>A0A146K338_9EUKA</name>
<keyword evidence="4" id="KW-0788">Thiol protease</keyword>
<dbReference type="PANTHER" id="PTHR47359:SF3">
    <property type="entry name" value="NLP_P60 DOMAIN-CONTAINING PROTEIN-RELATED"/>
    <property type="match status" value="1"/>
</dbReference>
<feature type="domain" description="NlpC/P60" evidence="5">
    <location>
        <begin position="56"/>
        <end position="174"/>
    </location>
</feature>
<organism evidence="6">
    <name type="scientific">Trepomonas sp. PC1</name>
    <dbReference type="NCBI Taxonomy" id="1076344"/>
    <lineage>
        <taxon>Eukaryota</taxon>
        <taxon>Metamonada</taxon>
        <taxon>Diplomonadida</taxon>
        <taxon>Hexamitidae</taxon>
        <taxon>Hexamitinae</taxon>
        <taxon>Trepomonas</taxon>
    </lineage>
</organism>
<comment type="similarity">
    <text evidence="1">Belongs to the peptidase C40 family.</text>
</comment>
<dbReference type="InterPro" id="IPR000064">
    <property type="entry name" value="NLP_P60_dom"/>
</dbReference>
<dbReference type="InterPro" id="IPR038765">
    <property type="entry name" value="Papain-like_cys_pep_sf"/>
</dbReference>
<protein>
    <submittedName>
        <fullName evidence="6">NlpC/P60 family protein</fullName>
    </submittedName>
</protein>
<keyword evidence="3" id="KW-0378">Hydrolase</keyword>
<dbReference type="AlphaFoldDB" id="A0A146K338"/>
<dbReference type="InterPro" id="IPR051794">
    <property type="entry name" value="PG_Endopeptidase_C40"/>
</dbReference>
<dbReference type="Gene3D" id="3.90.1720.10">
    <property type="entry name" value="endopeptidase domain like (from Nostoc punctiforme)"/>
    <property type="match status" value="1"/>
</dbReference>
<accession>A0A146K338</accession>
<evidence type="ECO:0000256" key="2">
    <source>
        <dbReference type="ARBA" id="ARBA00022670"/>
    </source>
</evidence>
<evidence type="ECO:0000259" key="5">
    <source>
        <dbReference type="PROSITE" id="PS51935"/>
    </source>
</evidence>
<evidence type="ECO:0000256" key="3">
    <source>
        <dbReference type="ARBA" id="ARBA00022801"/>
    </source>
</evidence>
<reference evidence="6" key="1">
    <citation type="submission" date="2015-07" db="EMBL/GenBank/DDBJ databases">
        <title>Adaptation to a free-living lifestyle via gene acquisitions in the diplomonad Trepomonas sp. PC1.</title>
        <authorList>
            <person name="Xu F."/>
            <person name="Jerlstrom-Hultqvist J."/>
            <person name="Kolisko M."/>
            <person name="Simpson A.G.B."/>
            <person name="Roger A.J."/>
            <person name="Svard S.G."/>
            <person name="Andersson J.O."/>
        </authorList>
    </citation>
    <scope>NUCLEOTIDE SEQUENCE</scope>
    <source>
        <strain evidence="6">PC1</strain>
    </source>
</reference>
<dbReference type="EMBL" id="GDID01005489">
    <property type="protein sequence ID" value="JAP91117.1"/>
    <property type="molecule type" value="Transcribed_RNA"/>
</dbReference>
<dbReference type="PANTHER" id="PTHR47359">
    <property type="entry name" value="PEPTIDOGLYCAN DL-ENDOPEPTIDASE CWLO"/>
    <property type="match status" value="1"/>
</dbReference>
<proteinExistence type="inferred from homology"/>